<organism evidence="1 2">
    <name type="scientific">Sporosarcina limicola</name>
    <dbReference type="NCBI Taxonomy" id="34101"/>
    <lineage>
        <taxon>Bacteria</taxon>
        <taxon>Bacillati</taxon>
        <taxon>Bacillota</taxon>
        <taxon>Bacilli</taxon>
        <taxon>Bacillales</taxon>
        <taxon>Caryophanaceae</taxon>
        <taxon>Sporosarcina</taxon>
    </lineage>
</organism>
<accession>A0A927MHM3</accession>
<keyword evidence="2" id="KW-1185">Reference proteome</keyword>
<gene>
    <name evidence="1" type="ORF">H4683_001861</name>
</gene>
<dbReference type="Proteomes" id="UP000658225">
    <property type="component" value="Unassembled WGS sequence"/>
</dbReference>
<comment type="caution">
    <text evidence="1">The sequence shown here is derived from an EMBL/GenBank/DDBJ whole genome shotgun (WGS) entry which is preliminary data.</text>
</comment>
<dbReference type="Pfam" id="PF17356">
    <property type="entry name" value="PBSX_XtrA"/>
    <property type="match status" value="1"/>
</dbReference>
<dbReference type="InterPro" id="IPR035530">
    <property type="entry name" value="PBSX_XtrA"/>
</dbReference>
<evidence type="ECO:0000313" key="1">
    <source>
        <dbReference type="EMBL" id="MBE1554783.1"/>
    </source>
</evidence>
<reference evidence="1" key="1">
    <citation type="submission" date="2020-10" db="EMBL/GenBank/DDBJ databases">
        <title>Genomic Encyclopedia of Type Strains, Phase IV (KMG-IV): sequencing the most valuable type-strain genomes for metagenomic binning, comparative biology and taxonomic classification.</title>
        <authorList>
            <person name="Goeker M."/>
        </authorList>
    </citation>
    <scope>NUCLEOTIDE SEQUENCE</scope>
    <source>
        <strain evidence="1">DSM 13886</strain>
    </source>
</reference>
<name>A0A927MHM3_9BACL</name>
<evidence type="ECO:0000313" key="2">
    <source>
        <dbReference type="Proteomes" id="UP000658225"/>
    </source>
</evidence>
<dbReference type="EMBL" id="JADBEL010000008">
    <property type="protein sequence ID" value="MBE1554783.1"/>
    <property type="molecule type" value="Genomic_DNA"/>
</dbReference>
<dbReference type="RefSeq" id="WP_338062435.1">
    <property type="nucleotide sequence ID" value="NZ_JADBEL010000008.1"/>
</dbReference>
<protein>
    <submittedName>
        <fullName evidence="1">Uncharacterized protein</fullName>
    </submittedName>
</protein>
<dbReference type="AlphaFoldDB" id="A0A927MHM3"/>
<sequence>MTSPRMKELQISSQGILNIDTMELSESCVIVISDGKAKMAELPLHADMTIKTYKGIVTRVNWDEGEEF</sequence>
<proteinExistence type="predicted"/>